<dbReference type="EMBL" id="JABEZW010000004">
    <property type="protein sequence ID" value="MBA0763354.1"/>
    <property type="molecule type" value="Genomic_DNA"/>
</dbReference>
<reference evidence="1 2" key="1">
    <citation type="journal article" date="2019" name="Genome Biol. Evol.">
        <title>Insights into the evolution of the New World diploid cottons (Gossypium, subgenus Houzingenia) based on genome sequencing.</title>
        <authorList>
            <person name="Grover C.E."/>
            <person name="Arick M.A. 2nd"/>
            <person name="Thrash A."/>
            <person name="Conover J.L."/>
            <person name="Sanders W.S."/>
            <person name="Peterson D.G."/>
            <person name="Frelichowski J.E."/>
            <person name="Scheffler J.A."/>
            <person name="Scheffler B.E."/>
            <person name="Wendel J.F."/>
        </authorList>
    </citation>
    <scope>NUCLEOTIDE SEQUENCE [LARGE SCALE GENOMIC DNA]</scope>
    <source>
        <strain evidence="1">8</strain>
        <tissue evidence="1">Leaf</tissue>
    </source>
</reference>
<evidence type="ECO:0000313" key="2">
    <source>
        <dbReference type="Proteomes" id="UP000593568"/>
    </source>
</evidence>
<proteinExistence type="predicted"/>
<keyword evidence="2" id="KW-1185">Reference proteome</keyword>
<evidence type="ECO:0000313" key="1">
    <source>
        <dbReference type="EMBL" id="MBA0763354.1"/>
    </source>
</evidence>
<name>A0A7J9DS17_9ROSI</name>
<accession>A0A7J9DS17</accession>
<sequence>MKNLAIFFKWFYPLEQWIDMIMNEQLKDTRALYIVIIFLQASNYSNRYMASMRYISTMGHKD</sequence>
<dbReference type="AlphaFoldDB" id="A0A7J9DS17"/>
<comment type="caution">
    <text evidence="1">The sequence shown here is derived from an EMBL/GenBank/DDBJ whole genome shotgun (WGS) entry which is preliminary data.</text>
</comment>
<gene>
    <name evidence="1" type="ORF">Gotri_012802</name>
</gene>
<organism evidence="1 2">
    <name type="scientific">Gossypium trilobum</name>
    <dbReference type="NCBI Taxonomy" id="34281"/>
    <lineage>
        <taxon>Eukaryota</taxon>
        <taxon>Viridiplantae</taxon>
        <taxon>Streptophyta</taxon>
        <taxon>Embryophyta</taxon>
        <taxon>Tracheophyta</taxon>
        <taxon>Spermatophyta</taxon>
        <taxon>Magnoliopsida</taxon>
        <taxon>eudicotyledons</taxon>
        <taxon>Gunneridae</taxon>
        <taxon>Pentapetalae</taxon>
        <taxon>rosids</taxon>
        <taxon>malvids</taxon>
        <taxon>Malvales</taxon>
        <taxon>Malvaceae</taxon>
        <taxon>Malvoideae</taxon>
        <taxon>Gossypium</taxon>
    </lineage>
</organism>
<protein>
    <submittedName>
        <fullName evidence="1">Uncharacterized protein</fullName>
    </submittedName>
</protein>
<dbReference type="Proteomes" id="UP000593568">
    <property type="component" value="Unassembled WGS sequence"/>
</dbReference>